<name>X1HHN7_9ZZZZ</name>
<evidence type="ECO:0000256" key="1">
    <source>
        <dbReference type="SAM" id="MobiDB-lite"/>
    </source>
</evidence>
<evidence type="ECO:0000313" key="2">
    <source>
        <dbReference type="EMBL" id="GAH44828.1"/>
    </source>
</evidence>
<organism evidence="2">
    <name type="scientific">marine sediment metagenome</name>
    <dbReference type="NCBI Taxonomy" id="412755"/>
    <lineage>
        <taxon>unclassified sequences</taxon>
        <taxon>metagenomes</taxon>
        <taxon>ecological metagenomes</taxon>
    </lineage>
</organism>
<dbReference type="AlphaFoldDB" id="X1HHN7"/>
<feature type="compositionally biased region" description="Polar residues" evidence="1">
    <location>
        <begin position="56"/>
        <end position="66"/>
    </location>
</feature>
<gene>
    <name evidence="2" type="ORF">S03H2_21464</name>
</gene>
<comment type="caution">
    <text evidence="2">The sequence shown here is derived from an EMBL/GenBank/DDBJ whole genome shotgun (WGS) entry which is preliminary data.</text>
</comment>
<sequence length="88" mass="9442">MADDTNCDGTGGTFCNGAMAHLGWWNRSISTTEMQEYMDNPGLPEAAEQGAPSAPTIESPSPTDSTAWNVNVTLNVSHTTGNNDVRYY</sequence>
<feature type="non-terminal residue" evidence="2">
    <location>
        <position position="88"/>
    </location>
</feature>
<dbReference type="EMBL" id="BARU01011430">
    <property type="protein sequence ID" value="GAH44828.1"/>
    <property type="molecule type" value="Genomic_DNA"/>
</dbReference>
<proteinExistence type="predicted"/>
<protein>
    <submittedName>
        <fullName evidence="2">Uncharacterized protein</fullName>
    </submittedName>
</protein>
<reference evidence="2" key="1">
    <citation type="journal article" date="2014" name="Front. Microbiol.">
        <title>High frequency of phylogenetically diverse reductive dehalogenase-homologous genes in deep subseafloor sedimentary metagenomes.</title>
        <authorList>
            <person name="Kawai M."/>
            <person name="Futagami T."/>
            <person name="Toyoda A."/>
            <person name="Takaki Y."/>
            <person name="Nishi S."/>
            <person name="Hori S."/>
            <person name="Arai W."/>
            <person name="Tsubouchi T."/>
            <person name="Morono Y."/>
            <person name="Uchiyama I."/>
            <person name="Ito T."/>
            <person name="Fujiyama A."/>
            <person name="Inagaki F."/>
            <person name="Takami H."/>
        </authorList>
    </citation>
    <scope>NUCLEOTIDE SEQUENCE</scope>
    <source>
        <strain evidence="2">Expedition CK06-06</strain>
    </source>
</reference>
<feature type="region of interest" description="Disordered" evidence="1">
    <location>
        <begin position="39"/>
        <end position="66"/>
    </location>
</feature>
<accession>X1HHN7</accession>